<comment type="caution">
    <text evidence="3">The sequence shown here is derived from an EMBL/GenBank/DDBJ whole genome shotgun (WGS) entry which is preliminary data.</text>
</comment>
<feature type="region of interest" description="Disordered" evidence="1">
    <location>
        <begin position="384"/>
        <end position="407"/>
    </location>
</feature>
<protein>
    <submittedName>
        <fullName evidence="3">Uncharacterized protein</fullName>
    </submittedName>
</protein>
<feature type="compositionally biased region" description="Gly residues" evidence="1">
    <location>
        <begin position="499"/>
        <end position="514"/>
    </location>
</feature>
<dbReference type="Proteomes" id="UP000245956">
    <property type="component" value="Unassembled WGS sequence"/>
</dbReference>
<feature type="transmembrane region" description="Helical" evidence="2">
    <location>
        <begin position="59"/>
        <end position="79"/>
    </location>
</feature>
<evidence type="ECO:0000256" key="2">
    <source>
        <dbReference type="SAM" id="Phobius"/>
    </source>
</evidence>
<organism evidence="3 4">
    <name type="scientific">Purpureocillium lilacinum</name>
    <name type="common">Paecilomyces lilacinus</name>
    <dbReference type="NCBI Taxonomy" id="33203"/>
    <lineage>
        <taxon>Eukaryota</taxon>
        <taxon>Fungi</taxon>
        <taxon>Dikarya</taxon>
        <taxon>Ascomycota</taxon>
        <taxon>Pezizomycotina</taxon>
        <taxon>Sordariomycetes</taxon>
        <taxon>Hypocreomycetidae</taxon>
        <taxon>Hypocreales</taxon>
        <taxon>Ophiocordycipitaceae</taxon>
        <taxon>Purpureocillium</taxon>
    </lineage>
</organism>
<feature type="transmembrane region" description="Helical" evidence="2">
    <location>
        <begin position="187"/>
        <end position="207"/>
    </location>
</feature>
<feature type="transmembrane region" description="Helical" evidence="2">
    <location>
        <begin position="155"/>
        <end position="175"/>
    </location>
</feature>
<dbReference type="PANTHER" id="PTHR37572:SF1">
    <property type="entry name" value="GA22863"/>
    <property type="match status" value="1"/>
</dbReference>
<feature type="transmembrane region" description="Helical" evidence="2">
    <location>
        <begin position="91"/>
        <end position="111"/>
    </location>
</feature>
<evidence type="ECO:0000313" key="4">
    <source>
        <dbReference type="Proteomes" id="UP000245956"/>
    </source>
</evidence>
<evidence type="ECO:0000313" key="3">
    <source>
        <dbReference type="EMBL" id="PWI71580.1"/>
    </source>
</evidence>
<keyword evidence="2" id="KW-0472">Membrane</keyword>
<keyword evidence="2" id="KW-0812">Transmembrane</keyword>
<keyword evidence="2" id="KW-1133">Transmembrane helix</keyword>
<sequence length="1105" mass="117062">MAAADRKEVPRADPTRAASDHAKRGLLGCGAAGLLGYWATGLLGYWATGLLGYWATGLLGYWATGLLGYWATGLLGYWATGLLGYWATGLLGYWATGLLGYWATGLLGYWATGLLGYWATGLLGYWATGLLGYWATGLLGYWATGLLGYWATGLLGYWATGLLGYWATGLLGYWATGLLGYWATGLLGYWATGLLGYWATGLLGYWATGLLGYWATGLLGYWATGLLGYWATGLLGCWAAGLRGQLNASRAARLLQQLKAARAARLLGCGGPAASDMHSGGTFSVGRALPNQSFNVASGYVWSNGDTPSMAGDVRLDHALRQTPVFWRQHSLAWDGGGIYPNVVLAPALASFDVTQTQQCIMNRHRLERVDGFCLAQSAPSQLPAPSSQLPAPSSQLPAPSSQLPAAPLTSGRALVSAMPVSPFVNFSKSSASTHRSLPFLQQDCDIVLARRSGGSTSLGRHLTAIERSSNSALRERRKGEICAGKPYRKTPLQQGPGSAEGGGEGNGGGGGGMKGGFPDIVVVDPGAANGGPITTIPVHIASITAMLQVTTAKEQFKLLDVSLVPIRALPVMSGSNRVARMPCLNIPAGQQHALESGPMYVSLSEFGSWRRTSAKPRAMRPEMKGSSCLVWACGLDVGPDRRPQLDHMGATPDVAVWDTGGRFGHSSMPHLGQHGKAATTGFCGAVQLGSQRSAIAHAHGCTGTTESWFGLNGLRGRDEGPKLFAEGHDLQGPNNATGQKHVLVGVFAFLAPRGEERGPGPGNPLPGSIRTHTPCTRRPSQRDGCLEEPTATQRYSSKCDAAQVELRLASYIVESLSLGMTRCGEFLLSANEVSIELLLEGNLVRSGRAQVPTQHDGQLARWFGDMGIWGTYVWSGSSGIAAFEPTWFGGGSIGPALPTSTSKDDDEFAAIEGDCGFDEVAEVGQDGVTDTEITGPRHEKVPWLAFLYLAVENLKCGLSKKAMRLSRPSRPKGSACSNNGEQSRSLRYQKLAACVLAVNATSCIYSGSAHPRSGLFLTPGAGPLREARGTVRQLAYQKGTPKDTHQHTPVHQGRKPIAKAFGLSNGTHRAARATFPGGGRVACNGVQARPNARSMVVWSLQRRQ</sequence>
<gene>
    <name evidence="3" type="ORF">PCL_11674</name>
</gene>
<name>A0A2U3EAQ1_PURLI</name>
<dbReference type="AlphaFoldDB" id="A0A2U3EAQ1"/>
<accession>A0A2U3EAQ1</accession>
<feature type="region of interest" description="Disordered" evidence="1">
    <location>
        <begin position="756"/>
        <end position="790"/>
    </location>
</feature>
<reference evidence="3 4" key="1">
    <citation type="journal article" date="2016" name="Front. Microbiol.">
        <title>Genome and transcriptome sequences reveal the specific parasitism of the nematophagous Purpureocillium lilacinum 36-1.</title>
        <authorList>
            <person name="Xie J."/>
            <person name="Li S."/>
            <person name="Mo C."/>
            <person name="Xiao X."/>
            <person name="Peng D."/>
            <person name="Wang G."/>
            <person name="Xiao Y."/>
        </authorList>
    </citation>
    <scope>NUCLEOTIDE SEQUENCE [LARGE SCALE GENOMIC DNA]</scope>
    <source>
        <strain evidence="3 4">36-1</strain>
    </source>
</reference>
<feature type="region of interest" description="Disordered" evidence="1">
    <location>
        <begin position="487"/>
        <end position="514"/>
    </location>
</feature>
<dbReference type="PANTHER" id="PTHR37572">
    <property type="entry name" value="GA22863"/>
    <property type="match status" value="1"/>
</dbReference>
<proteinExistence type="predicted"/>
<evidence type="ECO:0000256" key="1">
    <source>
        <dbReference type="SAM" id="MobiDB-lite"/>
    </source>
</evidence>
<feature type="transmembrane region" description="Helical" evidence="2">
    <location>
        <begin position="26"/>
        <end position="47"/>
    </location>
</feature>
<feature type="transmembrane region" description="Helical" evidence="2">
    <location>
        <begin position="219"/>
        <end position="241"/>
    </location>
</feature>
<dbReference type="EMBL" id="LCWV01000007">
    <property type="protein sequence ID" value="PWI71580.1"/>
    <property type="molecule type" value="Genomic_DNA"/>
</dbReference>